<gene>
    <name evidence="1" type="ORF">DWX03_01280</name>
</gene>
<protein>
    <submittedName>
        <fullName evidence="1">Uncharacterized protein</fullName>
    </submittedName>
</protein>
<evidence type="ECO:0000313" key="1">
    <source>
        <dbReference type="EMBL" id="RGT93000.1"/>
    </source>
</evidence>
<name>A0A3R6DNH2_9FIRM</name>
<proteinExistence type="predicted"/>
<accession>A0A3R6DNH2</accession>
<dbReference type="EMBL" id="QRXJ01000001">
    <property type="protein sequence ID" value="RGT93000.1"/>
    <property type="molecule type" value="Genomic_DNA"/>
</dbReference>
<evidence type="ECO:0000313" key="2">
    <source>
        <dbReference type="Proteomes" id="UP000283360"/>
    </source>
</evidence>
<dbReference type="AlphaFoldDB" id="A0A3R6DNH2"/>
<dbReference type="Proteomes" id="UP000283360">
    <property type="component" value="Unassembled WGS sequence"/>
</dbReference>
<reference evidence="1 2" key="1">
    <citation type="submission" date="2018-08" db="EMBL/GenBank/DDBJ databases">
        <title>A genome reference for cultivated species of the human gut microbiota.</title>
        <authorList>
            <person name="Zou Y."/>
            <person name="Xue W."/>
            <person name="Luo G."/>
        </authorList>
    </citation>
    <scope>NUCLEOTIDE SEQUENCE [LARGE SCALE GENOMIC DNA]</scope>
    <source>
        <strain evidence="1 2">AF18-12LB</strain>
    </source>
</reference>
<dbReference type="RefSeq" id="WP_117834201.1">
    <property type="nucleotide sequence ID" value="NZ_JADNLX010000001.1"/>
</dbReference>
<organism evidence="1 2">
    <name type="scientific">Coprococcus comes</name>
    <dbReference type="NCBI Taxonomy" id="410072"/>
    <lineage>
        <taxon>Bacteria</taxon>
        <taxon>Bacillati</taxon>
        <taxon>Bacillota</taxon>
        <taxon>Clostridia</taxon>
        <taxon>Lachnospirales</taxon>
        <taxon>Lachnospiraceae</taxon>
        <taxon>Coprococcus</taxon>
    </lineage>
</organism>
<keyword evidence="2" id="KW-1185">Reference proteome</keyword>
<comment type="caution">
    <text evidence="1">The sequence shown here is derived from an EMBL/GenBank/DDBJ whole genome shotgun (WGS) entry which is preliminary data.</text>
</comment>
<sequence>MITDETRTSIKKIYGMLWDVLALYEKTERYNRIPENEKETELDIWDFMGDKLLDVRKETATAFLGNGELCNKMEQVIDETEQFVRSYEMPGVVKRWKSINPKIIYFDCAFDLMEECPESYKEISRGLTDMRLSCYPDEELIENRKNYFAEIKQKNEESNLKYSETRIFQNELLNTLTLVFQNDFGEYL</sequence>